<comment type="caution">
    <text evidence="2">The sequence shown here is derived from an EMBL/GenBank/DDBJ whole genome shotgun (WGS) entry which is preliminary data.</text>
</comment>
<evidence type="ECO:0000313" key="2">
    <source>
        <dbReference type="EMBL" id="KAK2149290.1"/>
    </source>
</evidence>
<feature type="compositionally biased region" description="Basic and acidic residues" evidence="1">
    <location>
        <begin position="9"/>
        <end position="18"/>
    </location>
</feature>
<sequence length="297" mass="31965">MDQSQDGKPPSEHKEIKVKSNGRPAKESGGGIKFALFGLLQSIKGKTTEPQSARPSGQPCQPSQPTQPASTGNENVKHADGTTGASGSSTTGKPGASEGETAVLPSGSAQAGRLSAIQSASDSQCSSRDSRMPLVQPLRSQPPPAGTTGVMPVKTTGQSTQLDTPGRSLSRYLEPRVVRGQRPLFHNFEVMLGEDSEIEQYYIFLYTVANFTNHSKVCACRLVGQYESEDSEGCHVRSASNCRQWVVFSTSDDHRSPHHPNSTTIMTRSAEEAIAAMMVTCWRLSESDRLSIRLIVD</sequence>
<gene>
    <name evidence="2" type="ORF">LSH36_457g04015</name>
</gene>
<feature type="compositionally biased region" description="Low complexity" evidence="1">
    <location>
        <begin position="115"/>
        <end position="127"/>
    </location>
</feature>
<feature type="region of interest" description="Disordered" evidence="1">
    <location>
        <begin position="1"/>
        <end position="30"/>
    </location>
</feature>
<keyword evidence="3" id="KW-1185">Reference proteome</keyword>
<dbReference type="AlphaFoldDB" id="A0AAD9MXQ0"/>
<accession>A0AAD9MXQ0</accession>
<protein>
    <submittedName>
        <fullName evidence="2">Uncharacterized protein</fullName>
    </submittedName>
</protein>
<organism evidence="2 3">
    <name type="scientific">Paralvinella palmiformis</name>
    <dbReference type="NCBI Taxonomy" id="53620"/>
    <lineage>
        <taxon>Eukaryota</taxon>
        <taxon>Metazoa</taxon>
        <taxon>Spiralia</taxon>
        <taxon>Lophotrochozoa</taxon>
        <taxon>Annelida</taxon>
        <taxon>Polychaeta</taxon>
        <taxon>Sedentaria</taxon>
        <taxon>Canalipalpata</taxon>
        <taxon>Terebellida</taxon>
        <taxon>Terebelliformia</taxon>
        <taxon>Alvinellidae</taxon>
        <taxon>Paralvinella</taxon>
    </lineage>
</organism>
<name>A0AAD9MXQ0_9ANNE</name>
<feature type="compositionally biased region" description="Polar residues" evidence="1">
    <location>
        <begin position="44"/>
        <end position="74"/>
    </location>
</feature>
<feature type="compositionally biased region" description="Low complexity" evidence="1">
    <location>
        <begin position="81"/>
        <end position="97"/>
    </location>
</feature>
<evidence type="ECO:0000256" key="1">
    <source>
        <dbReference type="SAM" id="MobiDB-lite"/>
    </source>
</evidence>
<feature type="region of interest" description="Disordered" evidence="1">
    <location>
        <begin position="43"/>
        <end position="167"/>
    </location>
</feature>
<dbReference type="EMBL" id="JAODUP010000457">
    <property type="protein sequence ID" value="KAK2149290.1"/>
    <property type="molecule type" value="Genomic_DNA"/>
</dbReference>
<reference evidence="2" key="1">
    <citation type="journal article" date="2023" name="Mol. Biol. Evol.">
        <title>Third-Generation Sequencing Reveals the Adaptive Role of the Epigenome in Three Deep-Sea Polychaetes.</title>
        <authorList>
            <person name="Perez M."/>
            <person name="Aroh O."/>
            <person name="Sun Y."/>
            <person name="Lan Y."/>
            <person name="Juniper S.K."/>
            <person name="Young C.R."/>
            <person name="Angers B."/>
            <person name="Qian P.Y."/>
        </authorList>
    </citation>
    <scope>NUCLEOTIDE SEQUENCE</scope>
    <source>
        <strain evidence="2">P08H-3</strain>
    </source>
</reference>
<dbReference type="Proteomes" id="UP001208570">
    <property type="component" value="Unassembled WGS sequence"/>
</dbReference>
<proteinExistence type="predicted"/>
<evidence type="ECO:0000313" key="3">
    <source>
        <dbReference type="Proteomes" id="UP001208570"/>
    </source>
</evidence>